<gene>
    <name evidence="7" type="ORF">EX30DRAFT_63628</name>
</gene>
<dbReference type="InterPro" id="IPR000270">
    <property type="entry name" value="PB1_dom"/>
</dbReference>
<keyword evidence="1" id="KW-0677">Repeat</keyword>
<dbReference type="InParanoid" id="A0A4S2MUF0"/>
<dbReference type="Proteomes" id="UP000298138">
    <property type="component" value="Unassembled WGS sequence"/>
</dbReference>
<dbReference type="AlphaFoldDB" id="A0A4S2MUF0"/>
<keyword evidence="7" id="KW-0689">Ribosomal protein</keyword>
<evidence type="ECO:0000256" key="3">
    <source>
        <dbReference type="SAM" id="MobiDB-lite"/>
    </source>
</evidence>
<feature type="compositionally biased region" description="Basic residues" evidence="3">
    <location>
        <begin position="66"/>
        <end position="78"/>
    </location>
</feature>
<dbReference type="Gene3D" id="3.10.20.90">
    <property type="entry name" value="Phosphatidylinositol 3-kinase Catalytic Subunit, Chain A, domain 1"/>
    <property type="match status" value="1"/>
</dbReference>
<dbReference type="SUPFAM" id="SSF54631">
    <property type="entry name" value="CBS-domain pair"/>
    <property type="match status" value="2"/>
</dbReference>
<dbReference type="STRING" id="341454.A0A4S2MUF0"/>
<feature type="compositionally biased region" description="Acidic residues" evidence="3">
    <location>
        <begin position="597"/>
        <end position="606"/>
    </location>
</feature>
<evidence type="ECO:0000259" key="6">
    <source>
        <dbReference type="PROSITE" id="PS51745"/>
    </source>
</evidence>
<feature type="compositionally biased region" description="Basic and acidic residues" evidence="3">
    <location>
        <begin position="44"/>
        <end position="65"/>
    </location>
</feature>
<dbReference type="CDD" id="cd06409">
    <property type="entry name" value="PB1_MUG70"/>
    <property type="match status" value="1"/>
</dbReference>
<dbReference type="Pfam" id="PF00571">
    <property type="entry name" value="CBS"/>
    <property type="match status" value="4"/>
</dbReference>
<dbReference type="CDD" id="cd17781">
    <property type="entry name" value="CBS_pair_MUG70_1"/>
    <property type="match status" value="1"/>
</dbReference>
<feature type="compositionally biased region" description="Polar residues" evidence="3">
    <location>
        <begin position="11"/>
        <end position="24"/>
    </location>
</feature>
<dbReference type="Pfam" id="PF00564">
    <property type="entry name" value="PB1"/>
    <property type="match status" value="1"/>
</dbReference>
<feature type="transmembrane region" description="Helical" evidence="4">
    <location>
        <begin position="639"/>
        <end position="658"/>
    </location>
</feature>
<dbReference type="PROSITE" id="PS51745">
    <property type="entry name" value="PB1"/>
    <property type="match status" value="1"/>
</dbReference>
<feature type="domain" description="CBS" evidence="5">
    <location>
        <begin position="324"/>
        <end position="381"/>
    </location>
</feature>
<accession>A0A4S2MUF0</accession>
<dbReference type="InterPro" id="IPR053793">
    <property type="entry name" value="PB1-like"/>
</dbReference>
<feature type="region of interest" description="Disordered" evidence="3">
    <location>
        <begin position="1"/>
        <end position="84"/>
    </location>
</feature>
<dbReference type="GO" id="GO:0005840">
    <property type="term" value="C:ribosome"/>
    <property type="evidence" value="ECO:0007669"/>
    <property type="project" value="UniProtKB-KW"/>
</dbReference>
<evidence type="ECO:0000256" key="2">
    <source>
        <dbReference type="PROSITE-ProRule" id="PRU00703"/>
    </source>
</evidence>
<dbReference type="Gene3D" id="3.10.580.10">
    <property type="entry name" value="CBS-domain"/>
    <property type="match status" value="2"/>
</dbReference>
<dbReference type="EMBL" id="ML220126">
    <property type="protein sequence ID" value="TGZ80209.1"/>
    <property type="molecule type" value="Genomic_DNA"/>
</dbReference>
<dbReference type="PANTHER" id="PTHR48108:SF26">
    <property type="entry name" value="CBS DOMAIN-CONTAINING PROTEIN DDB_G0289609"/>
    <property type="match status" value="1"/>
</dbReference>
<feature type="domain" description="PB1" evidence="6">
    <location>
        <begin position="470"/>
        <end position="572"/>
    </location>
</feature>
<dbReference type="SMART" id="SM00666">
    <property type="entry name" value="PB1"/>
    <property type="match status" value="1"/>
</dbReference>
<feature type="domain" description="CBS" evidence="5">
    <location>
        <begin position="258"/>
        <end position="315"/>
    </location>
</feature>
<dbReference type="InterPro" id="IPR000644">
    <property type="entry name" value="CBS_dom"/>
</dbReference>
<dbReference type="SUPFAM" id="SSF54277">
    <property type="entry name" value="CAD &amp; PB1 domains"/>
    <property type="match status" value="1"/>
</dbReference>
<dbReference type="InterPro" id="IPR051462">
    <property type="entry name" value="CBS_domain-containing"/>
</dbReference>
<keyword evidence="7" id="KW-0687">Ribonucleoprotein</keyword>
<feature type="domain" description="CBS" evidence="5">
    <location>
        <begin position="88"/>
        <end position="146"/>
    </location>
</feature>
<dbReference type="CDD" id="cd17782">
    <property type="entry name" value="CBS_pair_MUG70_2"/>
    <property type="match status" value="1"/>
</dbReference>
<dbReference type="SMART" id="SM00116">
    <property type="entry name" value="CBS"/>
    <property type="match status" value="4"/>
</dbReference>
<protein>
    <submittedName>
        <fullName evidence="7">Mitochondrial ribosomal protein subunit S4</fullName>
    </submittedName>
</protein>
<dbReference type="PROSITE" id="PS51371">
    <property type="entry name" value="CBS"/>
    <property type="match status" value="4"/>
</dbReference>
<dbReference type="OrthoDB" id="418595at2759"/>
<evidence type="ECO:0000256" key="1">
    <source>
        <dbReference type="ARBA" id="ARBA00022737"/>
    </source>
</evidence>
<keyword evidence="4" id="KW-0472">Membrane</keyword>
<keyword evidence="2" id="KW-0129">CBS domain</keyword>
<name>A0A4S2MUF0_9PEZI</name>
<feature type="region of interest" description="Disordered" evidence="3">
    <location>
        <begin position="402"/>
        <end position="429"/>
    </location>
</feature>
<reference evidence="7 8" key="1">
    <citation type="submission" date="2019-04" db="EMBL/GenBank/DDBJ databases">
        <title>Comparative genomics and transcriptomics to analyze fruiting body development in filamentous ascomycetes.</title>
        <authorList>
            <consortium name="DOE Joint Genome Institute"/>
            <person name="Lutkenhaus R."/>
            <person name="Traeger S."/>
            <person name="Breuer J."/>
            <person name="Kuo A."/>
            <person name="Lipzen A."/>
            <person name="Pangilinan J."/>
            <person name="Dilworth D."/>
            <person name="Sandor L."/>
            <person name="Poggeler S."/>
            <person name="Barry K."/>
            <person name="Grigoriev I.V."/>
            <person name="Nowrousian M."/>
        </authorList>
    </citation>
    <scope>NUCLEOTIDE SEQUENCE [LARGE SCALE GENOMIC DNA]</scope>
    <source>
        <strain evidence="7 8">CBS 389.68</strain>
    </source>
</reference>
<evidence type="ECO:0000313" key="7">
    <source>
        <dbReference type="EMBL" id="TGZ80209.1"/>
    </source>
</evidence>
<proteinExistence type="predicted"/>
<keyword evidence="4" id="KW-0812">Transmembrane</keyword>
<evidence type="ECO:0000259" key="5">
    <source>
        <dbReference type="PROSITE" id="PS51371"/>
    </source>
</evidence>
<feature type="domain" description="CBS" evidence="5">
    <location>
        <begin position="155"/>
        <end position="211"/>
    </location>
</feature>
<feature type="region of interest" description="Disordered" evidence="3">
    <location>
        <begin position="595"/>
        <end position="617"/>
    </location>
</feature>
<feature type="compositionally biased region" description="Basic and acidic residues" evidence="3">
    <location>
        <begin position="449"/>
        <end position="458"/>
    </location>
</feature>
<feature type="region of interest" description="Disordered" evidence="3">
    <location>
        <begin position="441"/>
        <end position="477"/>
    </location>
</feature>
<organism evidence="7 8">
    <name type="scientific">Ascodesmis nigricans</name>
    <dbReference type="NCBI Taxonomy" id="341454"/>
    <lineage>
        <taxon>Eukaryota</taxon>
        <taxon>Fungi</taxon>
        <taxon>Dikarya</taxon>
        <taxon>Ascomycota</taxon>
        <taxon>Pezizomycotina</taxon>
        <taxon>Pezizomycetes</taxon>
        <taxon>Pezizales</taxon>
        <taxon>Ascodesmidaceae</taxon>
        <taxon>Ascodesmis</taxon>
    </lineage>
</organism>
<dbReference type="InterPro" id="IPR046342">
    <property type="entry name" value="CBS_dom_sf"/>
</dbReference>
<sequence>MSTIGGLRGSGSRQSVRNPASPSNIPVPSGPAPSASEAASAVSDSRRRQSKRDEAIRRKIEQDLSKKKHTANRARQTRRVAPGSVMALRPSQALQIKPNTTVSEAAQLMAAKREDCVLVTDDDDRISGIFTAKDLAYRVVGAGIDARDITIAQIMTKNPLCARTDTSATDALDLMVRKGFRHLPVMDENSDISGILDITKCFYEAMEKLERAYASSRKLYDALEGVQSELGSSQPQQIIQYVEALRQKMGGPNLESVLDGQPPTVVSVRTTVRDAAIAMKEAHTTAVLVQDNGNITGIFTSKDVVLRVIAPGLDPGNCSVVRVMTPHPDFAPMDMSIQAALRKMHDGHYLNLPVMNHEGEIVGMVDVLKLTYATLEQINSMQTADSEGPAWNKFWMSLGDDTESQLSDGASHRGHTPSIRGGGTESPIANRHHLNHFERHDSVQPNDSASHHGDHSDHGSMLSRAANPMDQPFPFKFKAPSGRVHRLQVTPSGGIIELLGAVSEKLGNEISEVGGEPEFNEEGKLSNQGFALSYIDDDGDVVSITSDGDLVEAIDLARRGGRDKVDLFVHDPSTPPVQATVDPKPVIKKKPKIEVEAASEGEETESEGQSARRKRKFTVPPEPVVAIQPEVIPGVPNELLLPGAIATLAVVIVATFTLSRLTR</sequence>
<keyword evidence="8" id="KW-1185">Reference proteome</keyword>
<keyword evidence="4" id="KW-1133">Transmembrane helix</keyword>
<dbReference type="PANTHER" id="PTHR48108">
    <property type="entry name" value="CBS DOMAIN-CONTAINING PROTEIN CBSX2, CHLOROPLASTIC"/>
    <property type="match status" value="1"/>
</dbReference>
<evidence type="ECO:0000256" key="4">
    <source>
        <dbReference type="SAM" id="Phobius"/>
    </source>
</evidence>
<evidence type="ECO:0000313" key="8">
    <source>
        <dbReference type="Proteomes" id="UP000298138"/>
    </source>
</evidence>
<feature type="compositionally biased region" description="Low complexity" evidence="3">
    <location>
        <begin position="32"/>
        <end position="43"/>
    </location>
</feature>